<proteinExistence type="predicted"/>
<sequence length="180" mass="18185">MPLAVREGLSNAKVPAMHIGNTTRRGVTLAISAVGIAAASVALAVPASASSLDTNASVGQINAARAKLGCASLSVNPQLTAAAQGHSADMARTKNVSTIGSDKSTPDTRIAAAGYAASSTAELPLTTDFNASSTDVTKALLNSDKVKTNLANCTFTQVGFGLQAGPNALSYWTIDLARPK</sequence>
<dbReference type="InterPro" id="IPR035940">
    <property type="entry name" value="CAP_sf"/>
</dbReference>
<keyword evidence="3" id="KW-1185">Reference proteome</keyword>
<organism evidence="2 3">
    <name type="scientific">Antrihabitans cavernicola</name>
    <dbReference type="NCBI Taxonomy" id="2495913"/>
    <lineage>
        <taxon>Bacteria</taxon>
        <taxon>Bacillati</taxon>
        <taxon>Actinomycetota</taxon>
        <taxon>Actinomycetes</taxon>
        <taxon>Mycobacteriales</taxon>
        <taxon>Nocardiaceae</taxon>
        <taxon>Antrihabitans</taxon>
    </lineage>
</organism>
<name>A0A5A7SFW6_9NOCA</name>
<evidence type="ECO:0000313" key="3">
    <source>
        <dbReference type="Proteomes" id="UP000322244"/>
    </source>
</evidence>
<dbReference type="CDD" id="cd05379">
    <property type="entry name" value="CAP_bacterial"/>
    <property type="match status" value="1"/>
</dbReference>
<dbReference type="PANTHER" id="PTHR31157:SF1">
    <property type="entry name" value="SCP DOMAIN-CONTAINING PROTEIN"/>
    <property type="match status" value="1"/>
</dbReference>
<dbReference type="Gene3D" id="3.40.33.10">
    <property type="entry name" value="CAP"/>
    <property type="match status" value="1"/>
</dbReference>
<dbReference type="InterPro" id="IPR014044">
    <property type="entry name" value="CAP_dom"/>
</dbReference>
<dbReference type="PANTHER" id="PTHR31157">
    <property type="entry name" value="SCP DOMAIN-CONTAINING PROTEIN"/>
    <property type="match status" value="1"/>
</dbReference>
<feature type="domain" description="SCP" evidence="1">
    <location>
        <begin position="60"/>
        <end position="174"/>
    </location>
</feature>
<reference evidence="2 3" key="1">
    <citation type="submission" date="2019-07" db="EMBL/GenBank/DDBJ databases">
        <title>Rhodococcus cavernicolus sp. nov., isolated from a cave.</title>
        <authorList>
            <person name="Lee S.D."/>
        </authorList>
    </citation>
    <scope>NUCLEOTIDE SEQUENCE [LARGE SCALE GENOMIC DNA]</scope>
    <source>
        <strain evidence="2 3">C1-24</strain>
    </source>
</reference>
<evidence type="ECO:0000313" key="2">
    <source>
        <dbReference type="EMBL" id="KAA0023395.1"/>
    </source>
</evidence>
<comment type="caution">
    <text evidence="2">The sequence shown here is derived from an EMBL/GenBank/DDBJ whole genome shotgun (WGS) entry which is preliminary data.</text>
</comment>
<dbReference type="Pfam" id="PF00188">
    <property type="entry name" value="CAP"/>
    <property type="match status" value="1"/>
</dbReference>
<dbReference type="EMBL" id="VLNY01000003">
    <property type="protein sequence ID" value="KAA0023395.1"/>
    <property type="molecule type" value="Genomic_DNA"/>
</dbReference>
<accession>A0A5A7SFW6</accession>
<dbReference type="Proteomes" id="UP000322244">
    <property type="component" value="Unassembled WGS sequence"/>
</dbReference>
<protein>
    <submittedName>
        <fullName evidence="2">CAP domain-containing protein</fullName>
    </submittedName>
</protein>
<gene>
    <name evidence="2" type="ORF">FOY51_08270</name>
</gene>
<evidence type="ECO:0000259" key="1">
    <source>
        <dbReference type="Pfam" id="PF00188"/>
    </source>
</evidence>
<dbReference type="SUPFAM" id="SSF55797">
    <property type="entry name" value="PR-1-like"/>
    <property type="match status" value="1"/>
</dbReference>
<dbReference type="AlphaFoldDB" id="A0A5A7SFW6"/>
<dbReference type="OrthoDB" id="68195at2"/>